<evidence type="ECO:0000256" key="4">
    <source>
        <dbReference type="ARBA" id="ARBA00022496"/>
    </source>
</evidence>
<proteinExistence type="inferred from homology"/>
<dbReference type="InterPro" id="IPR037066">
    <property type="entry name" value="Plug_dom_sf"/>
</dbReference>
<dbReference type="InterPro" id="IPR036942">
    <property type="entry name" value="Beta-barrel_TonB_sf"/>
</dbReference>
<dbReference type="InterPro" id="IPR039426">
    <property type="entry name" value="TonB-dep_rcpt-like"/>
</dbReference>
<evidence type="ECO:0000256" key="7">
    <source>
        <dbReference type="ARBA" id="ARBA00023004"/>
    </source>
</evidence>
<dbReference type="Pfam" id="PF00593">
    <property type="entry name" value="TonB_dep_Rec_b-barrel"/>
    <property type="match status" value="1"/>
</dbReference>
<keyword evidence="10 12" id="KW-0472">Membrane</keyword>
<evidence type="ECO:0000256" key="14">
    <source>
        <dbReference type="SAM" id="MobiDB-lite"/>
    </source>
</evidence>
<evidence type="ECO:0000256" key="8">
    <source>
        <dbReference type="ARBA" id="ARBA00023065"/>
    </source>
</evidence>
<evidence type="ECO:0000256" key="6">
    <source>
        <dbReference type="ARBA" id="ARBA00022729"/>
    </source>
</evidence>
<evidence type="ECO:0000256" key="12">
    <source>
        <dbReference type="PROSITE-ProRule" id="PRU01360"/>
    </source>
</evidence>
<dbReference type="RefSeq" id="WP_173577126.1">
    <property type="nucleotide sequence ID" value="NZ_WOSW01000013.1"/>
</dbReference>
<comment type="similarity">
    <text evidence="12 13">Belongs to the TonB-dependent receptor family.</text>
</comment>
<dbReference type="InterPro" id="IPR000531">
    <property type="entry name" value="Beta-barrel_TonB"/>
</dbReference>
<gene>
    <name evidence="18" type="ORF">GOB84_08480</name>
</gene>
<dbReference type="PANTHER" id="PTHR32552:SF89">
    <property type="entry name" value="CATECHOLATE SIDEROPHORE RECEPTOR FIU"/>
    <property type="match status" value="1"/>
</dbReference>
<evidence type="ECO:0000256" key="9">
    <source>
        <dbReference type="ARBA" id="ARBA00023077"/>
    </source>
</evidence>
<dbReference type="Gene3D" id="2.170.130.10">
    <property type="entry name" value="TonB-dependent receptor, plug domain"/>
    <property type="match status" value="1"/>
</dbReference>
<dbReference type="Pfam" id="PF07715">
    <property type="entry name" value="Plug"/>
    <property type="match status" value="1"/>
</dbReference>
<dbReference type="SUPFAM" id="SSF56935">
    <property type="entry name" value="Porins"/>
    <property type="match status" value="1"/>
</dbReference>
<keyword evidence="5 12" id="KW-0812">Transmembrane</keyword>
<keyword evidence="6 15" id="KW-0732">Signal</keyword>
<dbReference type="Proteomes" id="UP000615326">
    <property type="component" value="Unassembled WGS sequence"/>
</dbReference>
<evidence type="ECO:0000256" key="15">
    <source>
        <dbReference type="SAM" id="SignalP"/>
    </source>
</evidence>
<feature type="signal peptide" evidence="15">
    <location>
        <begin position="1"/>
        <end position="25"/>
    </location>
</feature>
<comment type="subcellular location">
    <subcellularLocation>
        <location evidence="1 12">Cell outer membrane</location>
        <topology evidence="1 12">Multi-pass membrane protein</topology>
    </subcellularLocation>
</comment>
<name>A0ABX0KDP6_9PROT</name>
<dbReference type="Gene3D" id="2.40.170.20">
    <property type="entry name" value="TonB-dependent receptor, beta-barrel domain"/>
    <property type="match status" value="1"/>
</dbReference>
<keyword evidence="4" id="KW-0410">Iron transport</keyword>
<feature type="domain" description="TonB-dependent receptor plug" evidence="17">
    <location>
        <begin position="93"/>
        <end position="195"/>
    </location>
</feature>
<evidence type="ECO:0000313" key="18">
    <source>
        <dbReference type="EMBL" id="NHO32595.1"/>
    </source>
</evidence>
<keyword evidence="2 12" id="KW-0813">Transport</keyword>
<evidence type="ECO:0000256" key="2">
    <source>
        <dbReference type="ARBA" id="ARBA00022448"/>
    </source>
</evidence>
<keyword evidence="18" id="KW-0675">Receptor</keyword>
<evidence type="ECO:0000259" key="17">
    <source>
        <dbReference type="Pfam" id="PF07715"/>
    </source>
</evidence>
<accession>A0ABX0KDP6</accession>
<feature type="compositionally biased region" description="Basic and acidic residues" evidence="14">
    <location>
        <begin position="56"/>
        <end position="69"/>
    </location>
</feature>
<feature type="chain" id="PRO_5045735408" evidence="15">
    <location>
        <begin position="26"/>
        <end position="809"/>
    </location>
</feature>
<keyword evidence="9 13" id="KW-0798">TonB box</keyword>
<evidence type="ECO:0000259" key="16">
    <source>
        <dbReference type="Pfam" id="PF00593"/>
    </source>
</evidence>
<keyword evidence="3 12" id="KW-1134">Transmembrane beta strand</keyword>
<dbReference type="InterPro" id="IPR012910">
    <property type="entry name" value="Plug_dom"/>
</dbReference>
<evidence type="ECO:0000256" key="5">
    <source>
        <dbReference type="ARBA" id="ARBA00022692"/>
    </source>
</evidence>
<evidence type="ECO:0000256" key="3">
    <source>
        <dbReference type="ARBA" id="ARBA00022452"/>
    </source>
</evidence>
<feature type="domain" description="TonB-dependent receptor-like beta-barrel" evidence="16">
    <location>
        <begin position="331"/>
        <end position="770"/>
    </location>
</feature>
<keyword evidence="7" id="KW-0408">Iron</keyword>
<organism evidence="18 19">
    <name type="scientific">Acetobacter fallax</name>
    <dbReference type="NCBI Taxonomy" id="1737473"/>
    <lineage>
        <taxon>Bacteria</taxon>
        <taxon>Pseudomonadati</taxon>
        <taxon>Pseudomonadota</taxon>
        <taxon>Alphaproteobacteria</taxon>
        <taxon>Acetobacterales</taxon>
        <taxon>Acetobacteraceae</taxon>
        <taxon>Acetobacter</taxon>
    </lineage>
</organism>
<evidence type="ECO:0000256" key="10">
    <source>
        <dbReference type="ARBA" id="ARBA00023136"/>
    </source>
</evidence>
<evidence type="ECO:0000313" key="19">
    <source>
        <dbReference type="Proteomes" id="UP000615326"/>
    </source>
</evidence>
<feature type="region of interest" description="Disordered" evidence="14">
    <location>
        <begin position="29"/>
        <end position="69"/>
    </location>
</feature>
<comment type="caution">
    <text evidence="18">The sequence shown here is derived from an EMBL/GenBank/DDBJ whole genome shotgun (WGS) entry which is preliminary data.</text>
</comment>
<dbReference type="PANTHER" id="PTHR32552">
    <property type="entry name" value="FERRICHROME IRON RECEPTOR-RELATED"/>
    <property type="match status" value="1"/>
</dbReference>
<reference evidence="18 19" key="1">
    <citation type="journal article" date="2020" name="Int. J. Syst. Evol. Microbiol.">
        <title>Novel acetic acid bacteria from cider fermentations: Acetobacter conturbans sp. nov. and Acetobacter fallax sp. nov.</title>
        <authorList>
            <person name="Sombolestani A.S."/>
            <person name="Cleenwerck I."/>
            <person name="Cnockaert M."/>
            <person name="Borremans W."/>
            <person name="Wieme A.D."/>
            <person name="De Vuyst L."/>
            <person name="Vandamme P."/>
        </authorList>
    </citation>
    <scope>NUCLEOTIDE SEQUENCE [LARGE SCALE GENOMIC DNA]</scope>
    <source>
        <strain evidence="18 19">LMG 1637</strain>
    </source>
</reference>
<keyword evidence="19" id="KW-1185">Reference proteome</keyword>
<keyword evidence="8" id="KW-0406">Ion transport</keyword>
<dbReference type="EMBL" id="WOSW01000013">
    <property type="protein sequence ID" value="NHO32595.1"/>
    <property type="molecule type" value="Genomic_DNA"/>
</dbReference>
<evidence type="ECO:0000256" key="1">
    <source>
        <dbReference type="ARBA" id="ARBA00004571"/>
    </source>
</evidence>
<protein>
    <submittedName>
        <fullName evidence="18">TonB-dependent receptor</fullName>
    </submittedName>
</protein>
<evidence type="ECO:0000256" key="11">
    <source>
        <dbReference type="ARBA" id="ARBA00023237"/>
    </source>
</evidence>
<keyword evidence="11 12" id="KW-0998">Cell outer membrane</keyword>
<evidence type="ECO:0000256" key="13">
    <source>
        <dbReference type="RuleBase" id="RU003357"/>
    </source>
</evidence>
<sequence>MSLHRILSFSALTFPGLIASGISSAASTDRSEQIPASHRGHSVHSASRKPASAENHASDRVLGRKVSDKSLRSGADEAVSVSVRRNVSRGADNIVSRAVAEQFMPGTSVLKVIDRLPGVSFSSTDPMGIDLWGASIYVRGFFQDQLGATLDGIPLNDQTYESNNGLNIVQAAIPDDIERTIVSEGPGGVEVPSTSTLGGTMQFETGDPKDKLGGKVSQSFGSYSSWRTYARIDSGKLNSTGTKFMVAYARNDEGQWNGNGRQFQQQVDAKLVQPIGNDSVMKAFFNWSDLQEWGYPDTSLAMIHTLGWRTPHLYPNYALATAEATAEQNGGYLFPVSDGIIANGDEPFLYDAGQHEIDMTGGLNFDLALTDRLRWRSTIYGTSQTGYYTYSDYATPSADTEASFSEEVWQTRQERYGATTGLQYKIANHTIDSGVWYENNNQSAGLFWYNEPTLGQGAPLKTVGPYDTYGPAFMQGYGFQWNTNNFTYHLQDTWRPLPNLRVTAGFKSMLSTASGGANYNNSDYTGVDALPNGSLTASDAFLPHVGASWNFMKHHEFYFDLAENMRTYQVLPNGVGNSAWSVQDQGAFNDLRRNLSPEKDWVYAVGYRYTSNLIQASLAGYHSDARNRLQAATEGTITDPISTVVPTTVHMNGVDAAVTLTPVKGLAIYNSVSYNHSTYGGNIVTPDQIYYTKGKKIVNYPQFMYKANLSYRWKKLEVHFDVHYYSKRYFSYVNDTSVPGYWLASSGARYDFGQVGFAKNLSVHFDVSNLFNSKYVSMMGQNGNPMSGDYQSLERGAVRQFFGTVSAEF</sequence>
<dbReference type="PROSITE" id="PS52016">
    <property type="entry name" value="TONB_DEPENDENT_REC_3"/>
    <property type="match status" value="1"/>
</dbReference>